<dbReference type="InterPro" id="IPR001444">
    <property type="entry name" value="Flag_bb_rod_N"/>
</dbReference>
<dbReference type="GO" id="GO:0030694">
    <property type="term" value="C:bacterial-type flagellum basal body, rod"/>
    <property type="evidence" value="ECO:0007669"/>
    <property type="project" value="UniProtKB-UniRule"/>
</dbReference>
<dbReference type="NCBIfam" id="NF009280">
    <property type="entry name" value="PRK12640.1"/>
    <property type="match status" value="1"/>
</dbReference>
<dbReference type="InterPro" id="IPR037925">
    <property type="entry name" value="FlgE/F/G-like"/>
</dbReference>
<evidence type="ECO:0000259" key="7">
    <source>
        <dbReference type="Pfam" id="PF00460"/>
    </source>
</evidence>
<keyword evidence="10" id="KW-0282">Flagellum</keyword>
<evidence type="ECO:0000256" key="4">
    <source>
        <dbReference type="ARBA" id="ARBA00038560"/>
    </source>
</evidence>
<dbReference type="HOGENOM" id="CLU_013687_1_0_6"/>
<keyword evidence="3 6" id="KW-0975">Bacterial flagellum</keyword>
<feature type="domain" description="Flagellar basal body rod protein N-terminal" evidence="7">
    <location>
        <begin position="5"/>
        <end position="35"/>
    </location>
</feature>
<dbReference type="PANTHER" id="PTHR30435">
    <property type="entry name" value="FLAGELLAR PROTEIN"/>
    <property type="match status" value="1"/>
</dbReference>
<evidence type="ECO:0000313" key="11">
    <source>
        <dbReference type="Proteomes" id="UP000032430"/>
    </source>
</evidence>
<feature type="domain" description="Flagellar basal-body/hook protein C-terminal" evidence="8">
    <location>
        <begin position="202"/>
        <end position="246"/>
    </location>
</feature>
<comment type="subunit">
    <text evidence="4 6">The basal body constitutes a major portion of the flagellar organelle and consists of five rings (E,L,P,S, and M) mounted on a central rod. The rod consists of about 26 subunits of FlgG in the distal portion, and FlgB, FlgC and FlgF are thought to build up the proximal portion of the rod with about 6 subunits each.</text>
</comment>
<dbReference type="EMBL" id="LN614827">
    <property type="protein sequence ID" value="CEG56609.1"/>
    <property type="molecule type" value="Genomic_DNA"/>
</dbReference>
<dbReference type="SUPFAM" id="SSF117143">
    <property type="entry name" value="Flagellar hook protein flgE"/>
    <property type="match status" value="1"/>
</dbReference>
<proteinExistence type="inferred from homology"/>
<evidence type="ECO:0000256" key="6">
    <source>
        <dbReference type="RuleBase" id="RU362116"/>
    </source>
</evidence>
<organism evidence="10 11">
    <name type="scientific">Legionella fallonii LLAP-10</name>
    <dbReference type="NCBI Taxonomy" id="1212491"/>
    <lineage>
        <taxon>Bacteria</taxon>
        <taxon>Pseudomonadati</taxon>
        <taxon>Pseudomonadota</taxon>
        <taxon>Gammaproteobacteria</taxon>
        <taxon>Legionellales</taxon>
        <taxon>Legionellaceae</taxon>
        <taxon>Legionella</taxon>
    </lineage>
</organism>
<dbReference type="GO" id="GO:0071978">
    <property type="term" value="P:bacterial-type flagellum-dependent swarming motility"/>
    <property type="evidence" value="ECO:0007669"/>
    <property type="project" value="TreeGrafter"/>
</dbReference>
<dbReference type="InterPro" id="IPR053967">
    <property type="entry name" value="LlgE_F_G-like_D1"/>
</dbReference>
<accession>A0A098G3N1</accession>
<dbReference type="InterPro" id="IPR019776">
    <property type="entry name" value="Flagellar_basal_body_rod_CS"/>
</dbReference>
<evidence type="ECO:0000259" key="8">
    <source>
        <dbReference type="Pfam" id="PF06429"/>
    </source>
</evidence>
<dbReference type="InterPro" id="IPR012836">
    <property type="entry name" value="FlgF"/>
</dbReference>
<dbReference type="PROSITE" id="PS00588">
    <property type="entry name" value="FLAGELLA_BB_ROD"/>
    <property type="match status" value="1"/>
</dbReference>
<reference evidence="11" key="1">
    <citation type="submission" date="2014-09" db="EMBL/GenBank/DDBJ databases">
        <authorList>
            <person name="Gomez-Valero L."/>
        </authorList>
    </citation>
    <scope>NUCLEOTIDE SEQUENCE [LARGE SCALE GENOMIC DNA]</scope>
    <source>
        <strain evidence="11">ATCC700992</strain>
    </source>
</reference>
<dbReference type="NCBIfam" id="TIGR02490">
    <property type="entry name" value="flgF"/>
    <property type="match status" value="1"/>
</dbReference>
<protein>
    <recommendedName>
        <fullName evidence="5 6">Flagellar basal-body rod protein FlgF</fullName>
    </recommendedName>
</protein>
<dbReference type="AlphaFoldDB" id="A0A098G3N1"/>
<dbReference type="PANTHER" id="PTHR30435:SF18">
    <property type="entry name" value="FLAGELLAR BASAL-BODY ROD PROTEIN FLGF"/>
    <property type="match status" value="1"/>
</dbReference>
<dbReference type="Pfam" id="PF22692">
    <property type="entry name" value="LlgE_F_G_D1"/>
    <property type="match status" value="1"/>
</dbReference>
<evidence type="ECO:0000259" key="9">
    <source>
        <dbReference type="Pfam" id="PF22692"/>
    </source>
</evidence>
<keyword evidence="10" id="KW-0966">Cell projection</keyword>
<evidence type="ECO:0000313" key="10">
    <source>
        <dbReference type="EMBL" id="CEG56609.1"/>
    </source>
</evidence>
<dbReference type="InterPro" id="IPR010930">
    <property type="entry name" value="Flg_bb/hook_C_dom"/>
</dbReference>
<comment type="subcellular location">
    <subcellularLocation>
        <location evidence="1 6">Bacterial flagellum basal body</location>
    </subcellularLocation>
</comment>
<dbReference type="STRING" id="1212491.LFA_1177"/>
<feature type="domain" description="Flagellar hook protein FlgE/F/G-like D1" evidence="9">
    <location>
        <begin position="84"/>
        <end position="148"/>
    </location>
</feature>
<dbReference type="InterPro" id="IPR020013">
    <property type="entry name" value="Flagellar_FlgE/F/G"/>
</dbReference>
<evidence type="ECO:0000256" key="5">
    <source>
        <dbReference type="ARBA" id="ARBA00040228"/>
    </source>
</evidence>
<keyword evidence="11" id="KW-1185">Reference proteome</keyword>
<dbReference type="Proteomes" id="UP000032430">
    <property type="component" value="Chromosome I"/>
</dbReference>
<dbReference type="Pfam" id="PF06429">
    <property type="entry name" value="Flg_bbr_C"/>
    <property type="match status" value="1"/>
</dbReference>
<gene>
    <name evidence="10" type="ORF">LFA_1177</name>
</gene>
<dbReference type="OrthoDB" id="9804559at2"/>
<dbReference type="Pfam" id="PF00460">
    <property type="entry name" value="Flg_bb_rod"/>
    <property type="match status" value="1"/>
</dbReference>
<dbReference type="RefSeq" id="WP_045095243.1">
    <property type="nucleotide sequence ID" value="NZ_LN614827.1"/>
</dbReference>
<evidence type="ECO:0000256" key="2">
    <source>
        <dbReference type="ARBA" id="ARBA00009677"/>
    </source>
</evidence>
<evidence type="ECO:0000256" key="3">
    <source>
        <dbReference type="ARBA" id="ARBA00023143"/>
    </source>
</evidence>
<comment type="similarity">
    <text evidence="2 6">Belongs to the flagella basal body rod proteins family.</text>
</comment>
<name>A0A098G3N1_9GAMM</name>
<dbReference type="KEGG" id="lfa:LFA_1177"/>
<keyword evidence="10" id="KW-0969">Cilium</keyword>
<evidence type="ECO:0000256" key="1">
    <source>
        <dbReference type="ARBA" id="ARBA00004117"/>
    </source>
</evidence>
<sequence>MDPILYNAASGSKGDFNKQAIIANNLANVNTPGFKADLYQAQTMYLNANGTNEADNQSFNVQAPNGIDLTPGGLVTTGRDLDVAVSGEGWIALKDSQGRQVYARGGSFQVNTNGQLITASGKAVLGDGGPISIPPAKSVEIGSDGTISIIPMEGDSNSLAVLDRIKLVTLDKNNLVKNEEGMLQLKQGAATPVADASVKLVNGAVEGSNVKAIEQMVEMISVGREYEAQMKILSTVDDNSQKLAQLLHE</sequence>
<dbReference type="NCBIfam" id="TIGR03506">
    <property type="entry name" value="FlgEFG_subfam"/>
    <property type="match status" value="1"/>
</dbReference>